<evidence type="ECO:0000313" key="3">
    <source>
        <dbReference type="Proteomes" id="UP001141806"/>
    </source>
</evidence>
<evidence type="ECO:0000313" key="2">
    <source>
        <dbReference type="EMBL" id="KAJ4965756.1"/>
    </source>
</evidence>
<feature type="compositionally biased region" description="Low complexity" evidence="1">
    <location>
        <begin position="65"/>
        <end position="86"/>
    </location>
</feature>
<reference evidence="2" key="1">
    <citation type="journal article" date="2023" name="Plant J.">
        <title>The genome of the king protea, Protea cynaroides.</title>
        <authorList>
            <person name="Chang J."/>
            <person name="Duong T.A."/>
            <person name="Schoeman C."/>
            <person name="Ma X."/>
            <person name="Roodt D."/>
            <person name="Barker N."/>
            <person name="Li Z."/>
            <person name="Van de Peer Y."/>
            <person name="Mizrachi E."/>
        </authorList>
    </citation>
    <scope>NUCLEOTIDE SEQUENCE</scope>
    <source>
        <tissue evidence="2">Young leaves</tissue>
    </source>
</reference>
<organism evidence="2 3">
    <name type="scientific">Protea cynaroides</name>
    <dbReference type="NCBI Taxonomy" id="273540"/>
    <lineage>
        <taxon>Eukaryota</taxon>
        <taxon>Viridiplantae</taxon>
        <taxon>Streptophyta</taxon>
        <taxon>Embryophyta</taxon>
        <taxon>Tracheophyta</taxon>
        <taxon>Spermatophyta</taxon>
        <taxon>Magnoliopsida</taxon>
        <taxon>Proteales</taxon>
        <taxon>Proteaceae</taxon>
        <taxon>Protea</taxon>
    </lineage>
</organism>
<comment type="caution">
    <text evidence="2">The sequence shown here is derived from an EMBL/GenBank/DDBJ whole genome shotgun (WGS) entry which is preliminary data.</text>
</comment>
<protein>
    <submittedName>
        <fullName evidence="2">Uncharacterized protein</fullName>
    </submittedName>
</protein>
<keyword evidence="3" id="KW-1185">Reference proteome</keyword>
<dbReference type="Proteomes" id="UP001141806">
    <property type="component" value="Unassembled WGS sequence"/>
</dbReference>
<dbReference type="EMBL" id="JAMYWD010000007">
    <property type="protein sequence ID" value="KAJ4965756.1"/>
    <property type="molecule type" value="Genomic_DNA"/>
</dbReference>
<dbReference type="AlphaFoldDB" id="A0A9Q0K8B0"/>
<name>A0A9Q0K8B0_9MAGN</name>
<accession>A0A9Q0K8B0</accession>
<gene>
    <name evidence="2" type="ORF">NE237_017605</name>
</gene>
<sequence>MARFWILNDMDWIGVKKTLNQMLLHYNPHHRFKGSLPEGHWSLFPLSGMGHMARDCSASPTEQTGKQGAVKQQPKGQAGQKQKGQASVYAVTAENAPAIVAGKELSLLCCLYNFKHALDIEIP</sequence>
<feature type="region of interest" description="Disordered" evidence="1">
    <location>
        <begin position="54"/>
        <end position="86"/>
    </location>
</feature>
<evidence type="ECO:0000256" key="1">
    <source>
        <dbReference type="SAM" id="MobiDB-lite"/>
    </source>
</evidence>
<proteinExistence type="predicted"/>